<proteinExistence type="predicted"/>
<organism evidence="1">
    <name type="scientific">viral metagenome</name>
    <dbReference type="NCBI Taxonomy" id="1070528"/>
    <lineage>
        <taxon>unclassified sequences</taxon>
        <taxon>metagenomes</taxon>
        <taxon>organismal metagenomes</taxon>
    </lineage>
</organism>
<sequence length="140" mass="16224">MPEILVRKRKHWAEDERPKDWSELKWNGRPMPGDIVEVRPDGFFRVEHLRAGTHGWNRDAFALIRVVGGSDRTLAYLDKGYSNATELTAATRAYKRRYRIPDVAVPAWKINRVRVNGADYDEWYLDVADISQVSLLDKAL</sequence>
<dbReference type="AlphaFoldDB" id="A0A6M3JTE9"/>
<dbReference type="EMBL" id="MT142016">
    <property type="protein sequence ID" value="QJA73293.1"/>
    <property type="molecule type" value="Genomic_DNA"/>
</dbReference>
<reference evidence="1" key="1">
    <citation type="submission" date="2020-03" db="EMBL/GenBank/DDBJ databases">
        <title>The deep terrestrial virosphere.</title>
        <authorList>
            <person name="Holmfeldt K."/>
            <person name="Nilsson E."/>
            <person name="Simone D."/>
            <person name="Lopez-Fernandez M."/>
            <person name="Wu X."/>
            <person name="de Brujin I."/>
            <person name="Lundin D."/>
            <person name="Andersson A."/>
            <person name="Bertilsson S."/>
            <person name="Dopson M."/>
        </authorList>
    </citation>
    <scope>NUCLEOTIDE SEQUENCE</scope>
    <source>
        <strain evidence="1">MM415A02415</strain>
    </source>
</reference>
<evidence type="ECO:0000313" key="1">
    <source>
        <dbReference type="EMBL" id="QJA73293.1"/>
    </source>
</evidence>
<protein>
    <submittedName>
        <fullName evidence="1">Uncharacterized protein</fullName>
    </submittedName>
</protein>
<name>A0A6M3JTE9_9ZZZZ</name>
<accession>A0A6M3JTE9</accession>
<gene>
    <name evidence="1" type="ORF">MM415A02415_0005</name>
</gene>